<name>A0A5N7CMU5_PETAA</name>
<reference evidence="1" key="1">
    <citation type="submission" date="2019-04" db="EMBL/GenBank/DDBJ databases">
        <title>Friends and foes A comparative genomics studyof 23 Aspergillus species from section Flavi.</title>
        <authorList>
            <consortium name="DOE Joint Genome Institute"/>
            <person name="Kjaerbolling I."/>
            <person name="Vesth T."/>
            <person name="Frisvad J.C."/>
            <person name="Nybo J.L."/>
            <person name="Theobald S."/>
            <person name="Kildgaard S."/>
            <person name="Isbrandt T."/>
            <person name="Kuo A."/>
            <person name="Sato A."/>
            <person name="Lyhne E.K."/>
            <person name="Kogle M.E."/>
            <person name="Wiebenga A."/>
            <person name="Kun R.S."/>
            <person name="Lubbers R.J."/>
            <person name="Makela M.R."/>
            <person name="Barry K."/>
            <person name="Chovatia M."/>
            <person name="Clum A."/>
            <person name="Daum C."/>
            <person name="Haridas S."/>
            <person name="He G."/>
            <person name="LaButti K."/>
            <person name="Lipzen A."/>
            <person name="Mondo S."/>
            <person name="Riley R."/>
            <person name="Salamov A."/>
            <person name="Simmons B.A."/>
            <person name="Magnuson J.K."/>
            <person name="Henrissat B."/>
            <person name="Mortensen U.H."/>
            <person name="Larsen T.O."/>
            <person name="Devries R.P."/>
            <person name="Grigoriev I.V."/>
            <person name="Machida M."/>
            <person name="Baker S.E."/>
            <person name="Andersen M.R."/>
        </authorList>
    </citation>
    <scope>NUCLEOTIDE SEQUENCE [LARGE SCALE GENOMIC DNA]</scope>
    <source>
        <strain evidence="1">IBT 14317</strain>
    </source>
</reference>
<protein>
    <submittedName>
        <fullName evidence="1">Uncharacterized protein</fullName>
    </submittedName>
</protein>
<evidence type="ECO:0000313" key="1">
    <source>
        <dbReference type="EMBL" id="KAE8395464.1"/>
    </source>
</evidence>
<organism evidence="1">
    <name type="scientific">Petromyces alliaceus</name>
    <name type="common">Aspergillus alliaceus</name>
    <dbReference type="NCBI Taxonomy" id="209559"/>
    <lineage>
        <taxon>Eukaryota</taxon>
        <taxon>Fungi</taxon>
        <taxon>Dikarya</taxon>
        <taxon>Ascomycota</taxon>
        <taxon>Pezizomycotina</taxon>
        <taxon>Eurotiomycetes</taxon>
        <taxon>Eurotiomycetidae</taxon>
        <taxon>Eurotiales</taxon>
        <taxon>Aspergillaceae</taxon>
        <taxon>Aspergillus</taxon>
        <taxon>Aspergillus subgen. Circumdati</taxon>
    </lineage>
</organism>
<dbReference type="EMBL" id="ML735218">
    <property type="protein sequence ID" value="KAE8395464.1"/>
    <property type="molecule type" value="Genomic_DNA"/>
</dbReference>
<accession>A0A5N7CMU5</accession>
<gene>
    <name evidence="1" type="ORF">BDV23DRAFT_95408</name>
</gene>
<proteinExistence type="predicted"/>
<dbReference type="AlphaFoldDB" id="A0A5N7CMU5"/>
<dbReference type="Proteomes" id="UP000326877">
    <property type="component" value="Unassembled WGS sequence"/>
</dbReference>
<sequence>MYDDTDYDHVRFGAIWHKDTLYSGLTLLSFKKSLAFFLPIRRSANAENEYVPGPTPRSLDMAKKKICGQNRYRHGLYHSRRAGPDMSEPATTWVETFDRTWVGLSLSDIDLTLVYHDADVVKGDMSVDQSKAQAEPVR</sequence>